<protein>
    <submittedName>
        <fullName evidence="1">Uncharacterized protein</fullName>
    </submittedName>
</protein>
<name>A0A8J7JDZ7_9BACT</name>
<keyword evidence="2" id="KW-1185">Reference proteome</keyword>
<dbReference type="EMBL" id="JAEMHM010000003">
    <property type="protein sequence ID" value="MBJ6724044.1"/>
    <property type="molecule type" value="Genomic_DNA"/>
</dbReference>
<dbReference type="RefSeq" id="WP_199382882.1">
    <property type="nucleotide sequence ID" value="NZ_JAEMHM010000003.1"/>
</dbReference>
<reference evidence="1" key="1">
    <citation type="submission" date="2020-12" db="EMBL/GenBank/DDBJ databases">
        <title>Geomonas sp. Red875, isolated from river sediment.</title>
        <authorList>
            <person name="Xu Z."/>
            <person name="Zhang Z."/>
            <person name="Masuda Y."/>
            <person name="Itoh H."/>
            <person name="Senoo K."/>
        </authorList>
    </citation>
    <scope>NUCLEOTIDE SEQUENCE</scope>
    <source>
        <strain evidence="1">Red875</strain>
    </source>
</reference>
<proteinExistence type="predicted"/>
<accession>A0A8J7JDZ7</accession>
<gene>
    <name evidence="1" type="ORF">JFN93_04920</name>
</gene>
<dbReference type="AlphaFoldDB" id="A0A8J7JDZ7"/>
<organism evidence="1 2">
    <name type="scientific">Geomesophilobacter sediminis</name>
    <dbReference type="NCBI Taxonomy" id="2798584"/>
    <lineage>
        <taxon>Bacteria</taxon>
        <taxon>Pseudomonadati</taxon>
        <taxon>Thermodesulfobacteriota</taxon>
        <taxon>Desulfuromonadia</taxon>
        <taxon>Geobacterales</taxon>
        <taxon>Geobacteraceae</taxon>
        <taxon>Geomesophilobacter</taxon>
    </lineage>
</organism>
<evidence type="ECO:0000313" key="1">
    <source>
        <dbReference type="EMBL" id="MBJ6724044.1"/>
    </source>
</evidence>
<sequence>MRVVLGVNIFTQTAGYHEMMRKEIHTNVIPTPGMLVEDPVWKEAQTPHSITCDFKQECYFLEFNGIPLPTKDDCDREVSLYKNRGWVTIGEFG</sequence>
<comment type="caution">
    <text evidence="1">The sequence shown here is derived from an EMBL/GenBank/DDBJ whole genome shotgun (WGS) entry which is preliminary data.</text>
</comment>
<dbReference type="Proteomes" id="UP000636888">
    <property type="component" value="Unassembled WGS sequence"/>
</dbReference>
<evidence type="ECO:0000313" key="2">
    <source>
        <dbReference type="Proteomes" id="UP000636888"/>
    </source>
</evidence>